<organism evidence="1 2">
    <name type="scientific">Parasponia andersonii</name>
    <name type="common">Sponia andersonii</name>
    <dbReference type="NCBI Taxonomy" id="3476"/>
    <lineage>
        <taxon>Eukaryota</taxon>
        <taxon>Viridiplantae</taxon>
        <taxon>Streptophyta</taxon>
        <taxon>Embryophyta</taxon>
        <taxon>Tracheophyta</taxon>
        <taxon>Spermatophyta</taxon>
        <taxon>Magnoliopsida</taxon>
        <taxon>eudicotyledons</taxon>
        <taxon>Gunneridae</taxon>
        <taxon>Pentapetalae</taxon>
        <taxon>rosids</taxon>
        <taxon>fabids</taxon>
        <taxon>Rosales</taxon>
        <taxon>Cannabaceae</taxon>
        <taxon>Parasponia</taxon>
    </lineage>
</organism>
<accession>A0A2P5A9L5</accession>
<dbReference type="Proteomes" id="UP000237105">
    <property type="component" value="Unassembled WGS sequence"/>
</dbReference>
<name>A0A2P5A9L5_PARAD</name>
<sequence length="62" mass="6990">MKVLAKLPKLESEFSTKSAITLFLKEESLYREEEATSKASLPTQMSFENLILELLPALNLTC</sequence>
<dbReference type="OrthoDB" id="10411396at2759"/>
<keyword evidence="2" id="KW-1185">Reference proteome</keyword>
<dbReference type="EMBL" id="JXTB01000746">
    <property type="protein sequence ID" value="PON33230.1"/>
    <property type="molecule type" value="Genomic_DNA"/>
</dbReference>
<proteinExistence type="predicted"/>
<reference evidence="2" key="1">
    <citation type="submission" date="2016-06" db="EMBL/GenBank/DDBJ databases">
        <title>Parallel loss of symbiosis genes in relatives of nitrogen-fixing non-legume Parasponia.</title>
        <authorList>
            <person name="Van Velzen R."/>
            <person name="Holmer R."/>
            <person name="Bu F."/>
            <person name="Rutten L."/>
            <person name="Van Zeijl A."/>
            <person name="Liu W."/>
            <person name="Santuari L."/>
            <person name="Cao Q."/>
            <person name="Sharma T."/>
            <person name="Shen D."/>
            <person name="Roswanjaya Y."/>
            <person name="Wardhani T."/>
            <person name="Kalhor M.S."/>
            <person name="Jansen J."/>
            <person name="Van den Hoogen J."/>
            <person name="Gungor B."/>
            <person name="Hartog M."/>
            <person name="Hontelez J."/>
            <person name="Verver J."/>
            <person name="Yang W.-C."/>
            <person name="Schijlen E."/>
            <person name="Repin R."/>
            <person name="Schilthuizen M."/>
            <person name="Schranz E."/>
            <person name="Heidstra R."/>
            <person name="Miyata K."/>
            <person name="Fedorova E."/>
            <person name="Kohlen W."/>
            <person name="Bisseling T."/>
            <person name="Smit S."/>
            <person name="Geurts R."/>
        </authorList>
    </citation>
    <scope>NUCLEOTIDE SEQUENCE [LARGE SCALE GENOMIC DNA]</scope>
    <source>
        <strain evidence="2">cv. WU1-14</strain>
    </source>
</reference>
<evidence type="ECO:0000313" key="1">
    <source>
        <dbReference type="EMBL" id="PON33230.1"/>
    </source>
</evidence>
<comment type="caution">
    <text evidence="1">The sequence shown here is derived from an EMBL/GenBank/DDBJ whole genome shotgun (WGS) entry which is preliminary data.</text>
</comment>
<evidence type="ECO:0000313" key="2">
    <source>
        <dbReference type="Proteomes" id="UP000237105"/>
    </source>
</evidence>
<gene>
    <name evidence="1" type="ORF">PanWU01x14_354540</name>
</gene>
<protein>
    <submittedName>
        <fullName evidence="1">Uncharacterized protein</fullName>
    </submittedName>
</protein>
<dbReference type="AlphaFoldDB" id="A0A2P5A9L5"/>